<proteinExistence type="inferred from homology"/>
<dbReference type="Pfam" id="PF00109">
    <property type="entry name" value="ketoacyl-synt"/>
    <property type="match status" value="1"/>
</dbReference>
<dbReference type="AlphaFoldDB" id="A0A542DBT7"/>
<dbReference type="Proteomes" id="UP000320876">
    <property type="component" value="Unassembled WGS sequence"/>
</dbReference>
<sequence>MSGRPRVVVTGLGAVAPNGIGIDRYWKAVLEGRVGLNRLTGYDSSVYPARVAGQVLDFDAEQHVPGRLLPQTDRVTRLALPAAEEALVDAGVDPSGFPEYGMGVVTSNAMGGFEFTHTEVNKLWNNGPEHVSVYESFAWFYAVNTGQISIRYGMRGPSGVVVAEQAGGLDAIGHARRTILAGSTLAVTGGVESALDPWGWVCHLSTGRVSTEPDPGLAYRPFHAEAGGYVPGEGGAILVLEEESAARARGAEPCGEIAGYAATFDPPPGSTRPPGLARAARAAITDAGMVPAEIDMVFADAAGIPERDRLESAAIEQVFGPAGVPVTAPKAAFGRLSAGGPPLDVAAALLALRDQVIPPSGPVDSPAYQHRMDLVCRRGRGAPVRSALVLARGHGGFNAALVVRATN</sequence>
<evidence type="ECO:0000256" key="1">
    <source>
        <dbReference type="ARBA" id="ARBA00008467"/>
    </source>
</evidence>
<comment type="caution">
    <text evidence="6">The sequence shown here is derived from an EMBL/GenBank/DDBJ whole genome shotgun (WGS) entry which is preliminary data.</text>
</comment>
<dbReference type="RefSeq" id="WP_141995447.1">
    <property type="nucleotide sequence ID" value="NZ_VFML01000001.1"/>
</dbReference>
<dbReference type="GO" id="GO:0006633">
    <property type="term" value="P:fatty acid biosynthetic process"/>
    <property type="evidence" value="ECO:0007669"/>
    <property type="project" value="TreeGrafter"/>
</dbReference>
<organism evidence="6 7">
    <name type="scientific">Amycolatopsis cihanbeyliensis</name>
    <dbReference type="NCBI Taxonomy" id="1128664"/>
    <lineage>
        <taxon>Bacteria</taxon>
        <taxon>Bacillati</taxon>
        <taxon>Actinomycetota</taxon>
        <taxon>Actinomycetes</taxon>
        <taxon>Pseudonocardiales</taxon>
        <taxon>Pseudonocardiaceae</taxon>
        <taxon>Amycolatopsis</taxon>
    </lineage>
</organism>
<comment type="similarity">
    <text evidence="1 4">Belongs to the thiolase-like superfamily. Beta-ketoacyl-ACP synthases family.</text>
</comment>
<dbReference type="Gene3D" id="3.40.47.10">
    <property type="match status" value="2"/>
</dbReference>
<dbReference type="EMBL" id="VFML01000001">
    <property type="protein sequence ID" value="TQJ00525.1"/>
    <property type="molecule type" value="Genomic_DNA"/>
</dbReference>
<dbReference type="InterPro" id="IPR016039">
    <property type="entry name" value="Thiolase-like"/>
</dbReference>
<feature type="domain" description="Ketosynthase family 3 (KS3)" evidence="5">
    <location>
        <begin position="4"/>
        <end position="405"/>
    </location>
</feature>
<evidence type="ECO:0000313" key="6">
    <source>
        <dbReference type="EMBL" id="TQJ00525.1"/>
    </source>
</evidence>
<evidence type="ECO:0000256" key="4">
    <source>
        <dbReference type="RuleBase" id="RU003694"/>
    </source>
</evidence>
<dbReference type="Pfam" id="PF02801">
    <property type="entry name" value="Ketoacyl-synt_C"/>
    <property type="match status" value="1"/>
</dbReference>
<keyword evidence="2 4" id="KW-0808">Transferase</keyword>
<dbReference type="PANTHER" id="PTHR11712">
    <property type="entry name" value="POLYKETIDE SYNTHASE-RELATED"/>
    <property type="match status" value="1"/>
</dbReference>
<evidence type="ECO:0000256" key="3">
    <source>
        <dbReference type="ARBA" id="ARBA00023315"/>
    </source>
</evidence>
<dbReference type="InterPro" id="IPR014030">
    <property type="entry name" value="Ketoacyl_synth_N"/>
</dbReference>
<dbReference type="OrthoDB" id="416758at2"/>
<keyword evidence="3" id="KW-0012">Acyltransferase</keyword>
<dbReference type="CDD" id="cd00832">
    <property type="entry name" value="CLF"/>
    <property type="match status" value="1"/>
</dbReference>
<dbReference type="GO" id="GO:0004315">
    <property type="term" value="F:3-oxoacyl-[acyl-carrier-protein] synthase activity"/>
    <property type="evidence" value="ECO:0007669"/>
    <property type="project" value="TreeGrafter"/>
</dbReference>
<protein>
    <submittedName>
        <fullName evidence="6">Act minimal PKS chain-length factor (CLF/KS beta)</fullName>
    </submittedName>
</protein>
<dbReference type="PANTHER" id="PTHR11712:SF322">
    <property type="entry name" value="POLYKETIDE BETA-KETOACYL SYNTHASE 2-RELATED"/>
    <property type="match status" value="1"/>
</dbReference>
<dbReference type="PROSITE" id="PS52004">
    <property type="entry name" value="KS3_2"/>
    <property type="match status" value="1"/>
</dbReference>
<dbReference type="InterPro" id="IPR000794">
    <property type="entry name" value="Beta-ketoacyl_synthase"/>
</dbReference>
<gene>
    <name evidence="6" type="ORF">FB471_0151</name>
</gene>
<dbReference type="InterPro" id="IPR020841">
    <property type="entry name" value="PKS_Beta-ketoAc_synthase_dom"/>
</dbReference>
<dbReference type="SUPFAM" id="SSF53901">
    <property type="entry name" value="Thiolase-like"/>
    <property type="match status" value="2"/>
</dbReference>
<evidence type="ECO:0000256" key="2">
    <source>
        <dbReference type="ARBA" id="ARBA00022679"/>
    </source>
</evidence>
<name>A0A542DBT7_AMYCI</name>
<dbReference type="InterPro" id="IPR014031">
    <property type="entry name" value="Ketoacyl_synth_C"/>
</dbReference>
<keyword evidence="7" id="KW-1185">Reference proteome</keyword>
<evidence type="ECO:0000259" key="5">
    <source>
        <dbReference type="PROSITE" id="PS52004"/>
    </source>
</evidence>
<accession>A0A542DBT7</accession>
<reference evidence="6 7" key="1">
    <citation type="submission" date="2019-06" db="EMBL/GenBank/DDBJ databases">
        <title>Sequencing the genomes of 1000 actinobacteria strains.</title>
        <authorList>
            <person name="Klenk H.-P."/>
        </authorList>
    </citation>
    <scope>NUCLEOTIDE SEQUENCE [LARGE SCALE GENOMIC DNA]</scope>
    <source>
        <strain evidence="6 7">DSM 45679</strain>
    </source>
</reference>
<evidence type="ECO:0000313" key="7">
    <source>
        <dbReference type="Proteomes" id="UP000320876"/>
    </source>
</evidence>